<name>A0AAV7ZFN8_9EUKA</name>
<evidence type="ECO:0000259" key="6">
    <source>
        <dbReference type="PROSITE" id="PS50018"/>
    </source>
</evidence>
<dbReference type="EMBL" id="JANTQA010000032">
    <property type="protein sequence ID" value="KAJ3438820.1"/>
    <property type="molecule type" value="Genomic_DNA"/>
</dbReference>
<dbReference type="Gene3D" id="2.30.30.40">
    <property type="entry name" value="SH3 Domains"/>
    <property type="match status" value="1"/>
</dbReference>
<evidence type="ECO:0000256" key="4">
    <source>
        <dbReference type="SAM" id="MobiDB-lite"/>
    </source>
</evidence>
<reference evidence="7" key="1">
    <citation type="submission" date="2022-08" db="EMBL/GenBank/DDBJ databases">
        <title>Novel sulphate-reducing endosymbionts in the free-living metamonad Anaeramoeba.</title>
        <authorList>
            <person name="Jerlstrom-Hultqvist J."/>
            <person name="Cepicka I."/>
            <person name="Gallot-Lavallee L."/>
            <person name="Salas-Leiva D."/>
            <person name="Curtis B.A."/>
            <person name="Zahonova K."/>
            <person name="Pipaliya S."/>
            <person name="Dacks J."/>
            <person name="Roger A.J."/>
        </authorList>
    </citation>
    <scope>NUCLEOTIDE SEQUENCE</scope>
    <source>
        <strain evidence="7">Busselton2</strain>
    </source>
</reference>
<evidence type="ECO:0000256" key="1">
    <source>
        <dbReference type="ARBA" id="ARBA00022443"/>
    </source>
</evidence>
<dbReference type="InterPro" id="IPR036028">
    <property type="entry name" value="SH3-like_dom_sf"/>
</dbReference>
<comment type="caution">
    <text evidence="7">The sequence shown here is derived from an EMBL/GenBank/DDBJ whole genome shotgun (WGS) entry which is preliminary data.</text>
</comment>
<dbReference type="SUPFAM" id="SSF50044">
    <property type="entry name" value="SH3-domain"/>
    <property type="match status" value="1"/>
</dbReference>
<accession>A0AAV7ZFN8</accession>
<gene>
    <name evidence="7" type="ORF">M0812_14835</name>
</gene>
<evidence type="ECO:0000256" key="2">
    <source>
        <dbReference type="ARBA" id="ARBA00022468"/>
    </source>
</evidence>
<evidence type="ECO:0000313" key="8">
    <source>
        <dbReference type="Proteomes" id="UP001146793"/>
    </source>
</evidence>
<protein>
    <submittedName>
        <fullName evidence="7">Ras gtpase-activating protein</fullName>
    </submittedName>
</protein>
<feature type="compositionally biased region" description="Basic and acidic residues" evidence="4">
    <location>
        <begin position="169"/>
        <end position="182"/>
    </location>
</feature>
<dbReference type="InterPro" id="IPR008936">
    <property type="entry name" value="Rho_GTPase_activation_prot"/>
</dbReference>
<dbReference type="PROSITE" id="PS50002">
    <property type="entry name" value="SH3"/>
    <property type="match status" value="1"/>
</dbReference>
<dbReference type="SMART" id="SM00323">
    <property type="entry name" value="RasGAP"/>
    <property type="match status" value="1"/>
</dbReference>
<evidence type="ECO:0000259" key="5">
    <source>
        <dbReference type="PROSITE" id="PS50002"/>
    </source>
</evidence>
<dbReference type="AlphaFoldDB" id="A0AAV7ZFN8"/>
<evidence type="ECO:0000256" key="3">
    <source>
        <dbReference type="PROSITE-ProRule" id="PRU00192"/>
    </source>
</evidence>
<feature type="domain" description="Ras-GAP" evidence="6">
    <location>
        <begin position="315"/>
        <end position="509"/>
    </location>
</feature>
<dbReference type="SUPFAM" id="SSF48350">
    <property type="entry name" value="GTPase activation domain, GAP"/>
    <property type="match status" value="1"/>
</dbReference>
<feature type="domain" description="SH3" evidence="5">
    <location>
        <begin position="61"/>
        <end position="122"/>
    </location>
</feature>
<feature type="region of interest" description="Disordered" evidence="4">
    <location>
        <begin position="160"/>
        <end position="228"/>
    </location>
</feature>
<dbReference type="SMART" id="SM00326">
    <property type="entry name" value="SH3"/>
    <property type="match status" value="1"/>
</dbReference>
<dbReference type="InterPro" id="IPR001452">
    <property type="entry name" value="SH3_domain"/>
</dbReference>
<dbReference type="Gene3D" id="1.10.506.10">
    <property type="entry name" value="GTPase Activation - p120gap, domain 1"/>
    <property type="match status" value="2"/>
</dbReference>
<keyword evidence="1 3" id="KW-0728">SH3 domain</keyword>
<sequence>MLGIANESLNIAKGGGNFGFKSGEILFNIKRINKAKVQVQKYDGKIGECPLFFIRYPLKVSFNTIAIAKEDYYPRNKDHLTFEKGKGLYIEPETVSNKYWLTGVYKGKKGKLPRYAVELERGVTVEKRVFLQNEIDDLEKNLKINLTDKIHLTQLRISDNKNKNSNSLSKDKKDLTKNDLNKKTMKTKTKEKKKKKKKLKKKRKKIKKSKATKREEKKQKELASRKKKFSSKINTDEIIEVRSPRRGTSKARKWFHRRSATITNLEKFRNRIEKESDLQMKGLKKLDPQLVSSVLLCNGLLVLKKLCQVDKRIREGKKLSDMVVQLFQKKKQLPSLLEIIVNHEVTNCKSEQIILRSSKFTGLLASSVVKISGGDYFLSISKNLVSSLLKSPKDYQVDPRIIGDKPAKIKKNQENLTKVLRKFLKSIYDSPKNFPRTLHHLCFLVKNKVQEEFPNYNYRTIISAFIFLRYFSPALTNPLLFKTVKKKKFSKDAHLAFIQIAKVLQIIANKSKFGTLSHLSILNKFAKEQTESLETFIGSISDKSYTKKKTDNFQSSFNNISHIEKEIARIININMIFITKEFDQVKNSLQK</sequence>
<feature type="compositionally biased region" description="Basic residues" evidence="4">
    <location>
        <begin position="183"/>
        <end position="211"/>
    </location>
</feature>
<keyword evidence="2" id="KW-0343">GTPase activation</keyword>
<dbReference type="InterPro" id="IPR001936">
    <property type="entry name" value="RasGAP_dom"/>
</dbReference>
<dbReference type="Proteomes" id="UP001146793">
    <property type="component" value="Unassembled WGS sequence"/>
</dbReference>
<dbReference type="PANTHER" id="PTHR10194">
    <property type="entry name" value="RAS GTPASE-ACTIVATING PROTEINS"/>
    <property type="match status" value="1"/>
</dbReference>
<proteinExistence type="predicted"/>
<feature type="compositionally biased region" description="Basic and acidic residues" evidence="4">
    <location>
        <begin position="212"/>
        <end position="224"/>
    </location>
</feature>
<organism evidence="7 8">
    <name type="scientific">Anaeramoeba flamelloides</name>
    <dbReference type="NCBI Taxonomy" id="1746091"/>
    <lineage>
        <taxon>Eukaryota</taxon>
        <taxon>Metamonada</taxon>
        <taxon>Anaeramoebidae</taxon>
        <taxon>Anaeramoeba</taxon>
    </lineage>
</organism>
<dbReference type="GO" id="GO:0005096">
    <property type="term" value="F:GTPase activator activity"/>
    <property type="evidence" value="ECO:0007669"/>
    <property type="project" value="UniProtKB-KW"/>
</dbReference>
<dbReference type="InterPro" id="IPR039360">
    <property type="entry name" value="Ras_GTPase"/>
</dbReference>
<dbReference type="Pfam" id="PF00616">
    <property type="entry name" value="RasGAP"/>
    <property type="match status" value="1"/>
</dbReference>
<dbReference type="PROSITE" id="PS50018">
    <property type="entry name" value="RAS_GTPASE_ACTIV_2"/>
    <property type="match status" value="1"/>
</dbReference>
<evidence type="ECO:0000313" key="7">
    <source>
        <dbReference type="EMBL" id="KAJ3438820.1"/>
    </source>
</evidence>